<dbReference type="eggNOG" id="COG2264">
    <property type="taxonomic scope" value="Bacteria"/>
</dbReference>
<evidence type="ECO:0000313" key="6">
    <source>
        <dbReference type="Proteomes" id="UP000027821"/>
    </source>
</evidence>
<dbReference type="GO" id="GO:0032259">
    <property type="term" value="P:methylation"/>
    <property type="evidence" value="ECO:0007669"/>
    <property type="project" value="UniProtKB-KW"/>
</dbReference>
<proteinExistence type="predicted"/>
<dbReference type="Pfam" id="PF13847">
    <property type="entry name" value="Methyltransf_31"/>
    <property type="match status" value="1"/>
</dbReference>
<keyword evidence="2" id="KW-0808">Transferase</keyword>
<evidence type="ECO:0000256" key="3">
    <source>
        <dbReference type="ARBA" id="ARBA00022691"/>
    </source>
</evidence>
<comment type="caution">
    <text evidence="5">The sequence shown here is derived from an EMBL/GenBank/DDBJ whole genome shotgun (WGS) entry which is preliminary data.</text>
</comment>
<dbReference type="OrthoDB" id="281208at2"/>
<keyword evidence="3" id="KW-0949">S-adenosyl-L-methionine</keyword>
<sequence>MEKLNRLVMLLSFLLGFTAYSFGQSVALDVPYVPTKEVVVDEMLKMANVSGEDVLYDLGSGDGRIPITAAKKFGTRGVGVDINPLRIEEANANAKNANVTDKVTFIEGNLFEMDFSEATVLTLYLLPQVNMKLRPKILNLKPGTRIVSHNYDMGDWTPEQVKKIETDNGYVHTIYYWVVPEKNDKN</sequence>
<dbReference type="PANTHER" id="PTHR13610">
    <property type="entry name" value="METHYLTRANSFERASE DOMAIN-CONTAINING PROTEIN"/>
    <property type="match status" value="1"/>
</dbReference>
<reference evidence="5 6" key="1">
    <citation type="submission" date="2014-04" db="EMBL/GenBank/DDBJ databases">
        <title>Characterization and application of a salt tolerant electro-active bacterium.</title>
        <authorList>
            <person name="Yang L."/>
            <person name="Wei S."/>
            <person name="Tay Q.X.M."/>
        </authorList>
    </citation>
    <scope>NUCLEOTIDE SEQUENCE [LARGE SCALE GENOMIC DNA]</scope>
    <source>
        <strain evidence="5 6">LY1</strain>
    </source>
</reference>
<keyword evidence="6" id="KW-1185">Reference proteome</keyword>
<dbReference type="SUPFAM" id="SSF53335">
    <property type="entry name" value="S-adenosyl-L-methionine-dependent methyltransferases"/>
    <property type="match status" value="1"/>
</dbReference>
<dbReference type="Gene3D" id="3.40.50.150">
    <property type="entry name" value="Vaccinia Virus protein VP39"/>
    <property type="match status" value="1"/>
</dbReference>
<dbReference type="InterPro" id="IPR026170">
    <property type="entry name" value="FAM173A/B"/>
</dbReference>
<name>A0A074L4D7_9BACT</name>
<gene>
    <name evidence="5" type="ORF">EL17_02105</name>
</gene>
<protein>
    <recommendedName>
        <fullName evidence="4">Methyltransferase domain-containing protein</fullName>
    </recommendedName>
</protein>
<evidence type="ECO:0000313" key="5">
    <source>
        <dbReference type="EMBL" id="KEO75355.1"/>
    </source>
</evidence>
<evidence type="ECO:0000256" key="2">
    <source>
        <dbReference type="ARBA" id="ARBA00022679"/>
    </source>
</evidence>
<organism evidence="5 6">
    <name type="scientific">Anditalea andensis</name>
    <dbReference type="NCBI Taxonomy" id="1048983"/>
    <lineage>
        <taxon>Bacteria</taxon>
        <taxon>Pseudomonadati</taxon>
        <taxon>Bacteroidota</taxon>
        <taxon>Cytophagia</taxon>
        <taxon>Cytophagales</taxon>
        <taxon>Cytophagaceae</taxon>
        <taxon>Anditalea</taxon>
    </lineage>
</organism>
<feature type="domain" description="Methyltransferase" evidence="4">
    <location>
        <begin position="56"/>
        <end position="167"/>
    </location>
</feature>
<dbReference type="GO" id="GO:0016279">
    <property type="term" value="F:protein-lysine N-methyltransferase activity"/>
    <property type="evidence" value="ECO:0007669"/>
    <property type="project" value="InterPro"/>
</dbReference>
<dbReference type="InterPro" id="IPR029063">
    <property type="entry name" value="SAM-dependent_MTases_sf"/>
</dbReference>
<evidence type="ECO:0000256" key="1">
    <source>
        <dbReference type="ARBA" id="ARBA00022603"/>
    </source>
</evidence>
<accession>A0A074L4D7</accession>
<keyword evidence="1" id="KW-0489">Methyltransferase</keyword>
<dbReference type="STRING" id="1048983.EL17_02105"/>
<dbReference type="InterPro" id="IPR025714">
    <property type="entry name" value="Methyltranfer_dom"/>
</dbReference>
<dbReference type="CDD" id="cd02440">
    <property type="entry name" value="AdoMet_MTases"/>
    <property type="match status" value="1"/>
</dbReference>
<dbReference type="PANTHER" id="PTHR13610:SF11">
    <property type="entry name" value="METHYLTRANSFERASE DOMAIN-CONTAINING PROTEIN"/>
    <property type="match status" value="1"/>
</dbReference>
<evidence type="ECO:0000259" key="4">
    <source>
        <dbReference type="Pfam" id="PF13847"/>
    </source>
</evidence>
<dbReference type="Proteomes" id="UP000027821">
    <property type="component" value="Unassembled WGS sequence"/>
</dbReference>
<dbReference type="EMBL" id="JMIH01000013">
    <property type="protein sequence ID" value="KEO75355.1"/>
    <property type="molecule type" value="Genomic_DNA"/>
</dbReference>
<dbReference type="AlphaFoldDB" id="A0A074L4D7"/>
<dbReference type="RefSeq" id="WP_035070119.1">
    <property type="nucleotide sequence ID" value="NZ_JMIH01000013.1"/>
</dbReference>